<dbReference type="InParanoid" id="B4D4R6"/>
<comment type="caution">
    <text evidence="1">The sequence shown here is derived from an EMBL/GenBank/DDBJ whole genome shotgun (WGS) entry which is preliminary data.</text>
</comment>
<evidence type="ECO:0000313" key="2">
    <source>
        <dbReference type="Proteomes" id="UP000005824"/>
    </source>
</evidence>
<dbReference type="EMBL" id="ABVL01000012">
    <property type="protein sequence ID" value="EDY18519.1"/>
    <property type="molecule type" value="Genomic_DNA"/>
</dbReference>
<dbReference type="STRING" id="497964.CfE428DRAFT_3904"/>
<organism evidence="1 2">
    <name type="scientific">Chthoniobacter flavus Ellin428</name>
    <dbReference type="NCBI Taxonomy" id="497964"/>
    <lineage>
        <taxon>Bacteria</taxon>
        <taxon>Pseudomonadati</taxon>
        <taxon>Verrucomicrobiota</taxon>
        <taxon>Spartobacteria</taxon>
        <taxon>Chthoniobacterales</taxon>
        <taxon>Chthoniobacteraceae</taxon>
        <taxon>Chthoniobacter</taxon>
    </lineage>
</organism>
<keyword evidence="2" id="KW-1185">Reference proteome</keyword>
<dbReference type="eggNOG" id="COG1404">
    <property type="taxonomic scope" value="Bacteria"/>
</dbReference>
<dbReference type="AlphaFoldDB" id="B4D4R6"/>
<evidence type="ECO:0008006" key="3">
    <source>
        <dbReference type="Google" id="ProtNLM"/>
    </source>
</evidence>
<gene>
    <name evidence="1" type="ORF">CfE428DRAFT_3904</name>
</gene>
<sequence length="167" mass="17610">MTGSTPTAVGVTLTGLAPGTTYHYRVNGTSTVGTVNGNDATFTTLTNLQNWRQTYFSTTANSGNAADTFDFDGDGLPNLVKYAFGLNPITPVSRQLPQPVYNGTNFTVSFTAPSGVTGITYGADWTGSLNPPNWQPVTDTGSGTQHIFSVPVSGHASIFLRLRVSDP</sequence>
<proteinExistence type="predicted"/>
<reference evidence="1 2" key="1">
    <citation type="journal article" date="2011" name="J. Bacteriol.">
        <title>Genome sequence of Chthoniobacter flavus Ellin428, an aerobic heterotrophic soil bacterium.</title>
        <authorList>
            <person name="Kant R."/>
            <person name="van Passel M.W."/>
            <person name="Palva A."/>
            <person name="Lucas S."/>
            <person name="Lapidus A."/>
            <person name="Glavina Del Rio T."/>
            <person name="Dalin E."/>
            <person name="Tice H."/>
            <person name="Bruce D."/>
            <person name="Goodwin L."/>
            <person name="Pitluck S."/>
            <person name="Larimer F.W."/>
            <person name="Land M.L."/>
            <person name="Hauser L."/>
            <person name="Sangwan P."/>
            <person name="de Vos W.M."/>
            <person name="Janssen P.H."/>
            <person name="Smidt H."/>
        </authorList>
    </citation>
    <scope>NUCLEOTIDE SEQUENCE [LARGE SCALE GENOMIC DNA]</scope>
    <source>
        <strain evidence="1 2">Ellin428</strain>
    </source>
</reference>
<evidence type="ECO:0000313" key="1">
    <source>
        <dbReference type="EMBL" id="EDY18519.1"/>
    </source>
</evidence>
<accession>B4D4R6</accession>
<name>B4D4R6_9BACT</name>
<dbReference type="RefSeq" id="WP_006981229.1">
    <property type="nucleotide sequence ID" value="NZ_ABVL01000012.1"/>
</dbReference>
<protein>
    <recommendedName>
        <fullName evidence="3">Fibronectin type-III domain-containing protein</fullName>
    </recommendedName>
</protein>
<dbReference type="Proteomes" id="UP000005824">
    <property type="component" value="Unassembled WGS sequence"/>
</dbReference>